<sequence length="163" mass="17402">MAKTSAGVLLFRRVGDGVEFLLVHPGGPFWAKKDAGAWSIPKGLIDVGEDPLAAAKRELEEETGIVAAGDLTPLGAFVQPSGKTVVAFALEQDFDPAELRSNMCPIEWPPKSGKRMEIPEVDRAGWFALEAALEKITKGQAPIVRALAEKLKARAAGDIENPS</sequence>
<keyword evidence="6" id="KW-1185">Reference proteome</keyword>
<gene>
    <name evidence="5" type="ORF">V3H18_03510</name>
</gene>
<dbReference type="PRINTS" id="PR00502">
    <property type="entry name" value="NUDIXFAMILY"/>
</dbReference>
<dbReference type="PROSITE" id="PS00893">
    <property type="entry name" value="NUDIX_BOX"/>
    <property type="match status" value="1"/>
</dbReference>
<dbReference type="PROSITE" id="PS00191">
    <property type="entry name" value="CYTOCHROME_B5_1"/>
    <property type="match status" value="1"/>
</dbReference>
<dbReference type="RefSeq" id="WP_332080505.1">
    <property type="nucleotide sequence ID" value="NZ_JAZHYN010000006.1"/>
</dbReference>
<evidence type="ECO:0000313" key="5">
    <source>
        <dbReference type="EMBL" id="MEF3365595.1"/>
    </source>
</evidence>
<accession>A0ABU7XDX1</accession>
<proteinExistence type="inferred from homology"/>
<evidence type="ECO:0000313" key="6">
    <source>
        <dbReference type="Proteomes" id="UP001350748"/>
    </source>
</evidence>
<dbReference type="InterPro" id="IPR020084">
    <property type="entry name" value="NUDIX_hydrolase_CS"/>
</dbReference>
<dbReference type="InterPro" id="IPR000086">
    <property type="entry name" value="NUDIX_hydrolase_dom"/>
</dbReference>
<comment type="similarity">
    <text evidence="3">Belongs to the Nudix hydrolase family.</text>
</comment>
<dbReference type="PANTHER" id="PTHR21340:SF7">
    <property type="entry name" value="NUDIX HYDROLASE DOMAIN-CONTAINING PROTEIN"/>
    <property type="match status" value="1"/>
</dbReference>
<dbReference type="Gene3D" id="3.90.79.10">
    <property type="entry name" value="Nucleoside Triphosphate Pyrophosphohydrolase"/>
    <property type="match status" value="1"/>
</dbReference>
<dbReference type="Pfam" id="PF00293">
    <property type="entry name" value="NUDIX"/>
    <property type="match status" value="1"/>
</dbReference>
<dbReference type="CDD" id="cd04662">
    <property type="entry name" value="NUDIX_Hydrolase"/>
    <property type="match status" value="1"/>
</dbReference>
<protein>
    <submittedName>
        <fullName evidence="5">NUDIX domain-containing protein</fullName>
    </submittedName>
</protein>
<evidence type="ECO:0000256" key="1">
    <source>
        <dbReference type="ARBA" id="ARBA00001946"/>
    </source>
</evidence>
<dbReference type="Proteomes" id="UP001350748">
    <property type="component" value="Unassembled WGS sequence"/>
</dbReference>
<evidence type="ECO:0000259" key="4">
    <source>
        <dbReference type="PROSITE" id="PS51462"/>
    </source>
</evidence>
<dbReference type="PROSITE" id="PS51462">
    <property type="entry name" value="NUDIX"/>
    <property type="match status" value="1"/>
</dbReference>
<feature type="domain" description="Nudix hydrolase" evidence="4">
    <location>
        <begin position="1"/>
        <end position="149"/>
    </location>
</feature>
<organism evidence="5 6">
    <name type="scientific">Methylocystis borbori</name>
    <dbReference type="NCBI Taxonomy" id="3118750"/>
    <lineage>
        <taxon>Bacteria</taxon>
        <taxon>Pseudomonadati</taxon>
        <taxon>Pseudomonadota</taxon>
        <taxon>Alphaproteobacteria</taxon>
        <taxon>Hyphomicrobiales</taxon>
        <taxon>Methylocystaceae</taxon>
        <taxon>Methylocystis</taxon>
    </lineage>
</organism>
<dbReference type="PANTHER" id="PTHR21340">
    <property type="entry name" value="DIADENOSINE 5,5-P1,P4-TETRAPHOSPHATE PYROPHOSPHOHYDROLASE MUTT"/>
    <property type="match status" value="1"/>
</dbReference>
<dbReference type="InterPro" id="IPR018506">
    <property type="entry name" value="Cyt_B5_heme-BS"/>
</dbReference>
<dbReference type="SUPFAM" id="SSF55811">
    <property type="entry name" value="Nudix"/>
    <property type="match status" value="1"/>
</dbReference>
<comment type="cofactor">
    <cofactor evidence="1">
        <name>Mg(2+)</name>
        <dbReference type="ChEBI" id="CHEBI:18420"/>
    </cofactor>
</comment>
<comment type="caution">
    <text evidence="5">The sequence shown here is derived from an EMBL/GenBank/DDBJ whole genome shotgun (WGS) entry which is preliminary data.</text>
</comment>
<dbReference type="InterPro" id="IPR015797">
    <property type="entry name" value="NUDIX_hydrolase-like_dom_sf"/>
</dbReference>
<reference evidence="5 6" key="1">
    <citation type="submission" date="2024-02" db="EMBL/GenBank/DDBJ databases">
        <authorList>
            <person name="Grouzdev D."/>
        </authorList>
    </citation>
    <scope>NUCLEOTIDE SEQUENCE [LARGE SCALE GENOMIC DNA]</scope>
    <source>
        <strain evidence="5 6">9N</strain>
    </source>
</reference>
<evidence type="ECO:0000256" key="3">
    <source>
        <dbReference type="RuleBase" id="RU003476"/>
    </source>
</evidence>
<dbReference type="EMBL" id="JAZHYN010000006">
    <property type="protein sequence ID" value="MEF3365595.1"/>
    <property type="molecule type" value="Genomic_DNA"/>
</dbReference>
<dbReference type="InterPro" id="IPR051325">
    <property type="entry name" value="Nudix_hydrolase_domain"/>
</dbReference>
<evidence type="ECO:0000256" key="2">
    <source>
        <dbReference type="ARBA" id="ARBA00022801"/>
    </source>
</evidence>
<dbReference type="InterPro" id="IPR020476">
    <property type="entry name" value="Nudix_hydrolase"/>
</dbReference>
<keyword evidence="2 3" id="KW-0378">Hydrolase</keyword>
<name>A0ABU7XDX1_9HYPH</name>